<dbReference type="GO" id="GO:0000160">
    <property type="term" value="P:phosphorelay signal transduction system"/>
    <property type="evidence" value="ECO:0007669"/>
    <property type="project" value="InterPro"/>
</dbReference>
<dbReference type="Gene3D" id="1.10.3210.10">
    <property type="entry name" value="Hypothetical protein af1432"/>
    <property type="match status" value="1"/>
</dbReference>
<dbReference type="InterPro" id="IPR052020">
    <property type="entry name" value="Cyclic_di-GMP/3'3'-cGAMP_PDE"/>
</dbReference>
<gene>
    <name evidence="4" type="ORF">SAMN02745752_01690</name>
</gene>
<keyword evidence="5" id="KW-1185">Reference proteome</keyword>
<dbReference type="CDD" id="cd00077">
    <property type="entry name" value="HDc"/>
    <property type="match status" value="1"/>
</dbReference>
<dbReference type="InterPro" id="IPR003607">
    <property type="entry name" value="HD/PDEase_dom"/>
</dbReference>
<dbReference type="Pfam" id="PF13487">
    <property type="entry name" value="HD_5"/>
    <property type="match status" value="1"/>
</dbReference>
<keyword evidence="4" id="KW-0378">Hydrolase</keyword>
<dbReference type="Gene3D" id="3.40.50.2300">
    <property type="match status" value="1"/>
</dbReference>
<dbReference type="EMBL" id="FPJW01000005">
    <property type="protein sequence ID" value="SFX44116.1"/>
    <property type="molecule type" value="Genomic_DNA"/>
</dbReference>
<dbReference type="PROSITE" id="PS51832">
    <property type="entry name" value="HD_GYP"/>
    <property type="match status" value="1"/>
</dbReference>
<dbReference type="InterPro" id="IPR001789">
    <property type="entry name" value="Sig_transdc_resp-reg_receiver"/>
</dbReference>
<dbReference type="GO" id="GO:0008081">
    <property type="term" value="F:phosphoric diester hydrolase activity"/>
    <property type="evidence" value="ECO:0007669"/>
    <property type="project" value="UniProtKB-ARBA"/>
</dbReference>
<evidence type="ECO:0000259" key="3">
    <source>
        <dbReference type="PROSITE" id="PS51832"/>
    </source>
</evidence>
<evidence type="ECO:0000313" key="4">
    <source>
        <dbReference type="EMBL" id="SFX44116.1"/>
    </source>
</evidence>
<dbReference type="PANTHER" id="PTHR45228">
    <property type="entry name" value="CYCLIC DI-GMP PHOSPHODIESTERASE TM_0186-RELATED"/>
    <property type="match status" value="1"/>
</dbReference>
<organism evidence="4 5">
    <name type="scientific">Marinospirillum alkaliphilum DSM 21637</name>
    <dbReference type="NCBI Taxonomy" id="1122209"/>
    <lineage>
        <taxon>Bacteria</taxon>
        <taxon>Pseudomonadati</taxon>
        <taxon>Pseudomonadota</taxon>
        <taxon>Gammaproteobacteria</taxon>
        <taxon>Oceanospirillales</taxon>
        <taxon>Oceanospirillaceae</taxon>
        <taxon>Marinospirillum</taxon>
    </lineage>
</organism>
<dbReference type="SMART" id="SM00448">
    <property type="entry name" value="REC"/>
    <property type="match status" value="1"/>
</dbReference>
<dbReference type="RefSeq" id="WP_072325921.1">
    <property type="nucleotide sequence ID" value="NZ_FPJW01000005.1"/>
</dbReference>
<sequence length="355" mass="40151">MPDNVDLSVSRILLVDDEPANLKLLRKMLSSQGYGDLVEIQDPRQVLPRYQQQRPDLILLDINMPHLDGFAVMEQLKALQDPLLPPILILTAQHQRDYLLKGLGSGARDFLGKPFDRTELLMRVKNLLEVHLAHRLLHDQKALLEEKVAERTAELNATRLQVIRRLGRAAEFRDNETGLHVVRMSQYAVILARSLGWNAAECELLLHASPMHDIGKIGIPDHILLKPGKLTEDEYRIMQEHARIGAELLEGDDSSLLQLAREIALTHHEKWDGSGYPAGLKGAAIPLSGRITALADVFDALTSPRPYKKAWSLQATLNFVREQSGRHFDPQLVAHFEQCLPEFLAVRQRYEEGEQ</sequence>
<dbReference type="SUPFAM" id="SSF52172">
    <property type="entry name" value="CheY-like"/>
    <property type="match status" value="1"/>
</dbReference>
<dbReference type="AlphaFoldDB" id="A0A1K1X4N8"/>
<dbReference type="PANTHER" id="PTHR45228:SF1">
    <property type="entry name" value="CYCLIC DI-GMP PHOSPHODIESTERASE TM_0186"/>
    <property type="match status" value="1"/>
</dbReference>
<reference evidence="4 5" key="1">
    <citation type="submission" date="2016-11" db="EMBL/GenBank/DDBJ databases">
        <authorList>
            <person name="Jaros S."/>
            <person name="Januszkiewicz K."/>
            <person name="Wedrychowicz H."/>
        </authorList>
    </citation>
    <scope>NUCLEOTIDE SEQUENCE [LARGE SCALE GENOMIC DNA]</scope>
    <source>
        <strain evidence="4 5">DSM 21637</strain>
    </source>
</reference>
<feature type="domain" description="Response regulatory" evidence="2">
    <location>
        <begin position="11"/>
        <end position="128"/>
    </location>
</feature>
<keyword evidence="1" id="KW-0597">Phosphoprotein</keyword>
<protein>
    <submittedName>
        <fullName evidence="4">Response regulator receiver modulated metal dependent phosphohydrolase</fullName>
    </submittedName>
</protein>
<dbReference type="InterPro" id="IPR011006">
    <property type="entry name" value="CheY-like_superfamily"/>
</dbReference>
<evidence type="ECO:0000256" key="1">
    <source>
        <dbReference type="PROSITE-ProRule" id="PRU00169"/>
    </source>
</evidence>
<accession>A0A1K1X4N8</accession>
<feature type="modified residue" description="4-aspartylphosphate" evidence="1">
    <location>
        <position position="61"/>
    </location>
</feature>
<dbReference type="PROSITE" id="PS50110">
    <property type="entry name" value="RESPONSE_REGULATORY"/>
    <property type="match status" value="1"/>
</dbReference>
<feature type="domain" description="HD-GYP" evidence="3">
    <location>
        <begin position="155"/>
        <end position="352"/>
    </location>
</feature>
<evidence type="ECO:0000313" key="5">
    <source>
        <dbReference type="Proteomes" id="UP000182350"/>
    </source>
</evidence>
<name>A0A1K1X4N8_9GAMM</name>
<dbReference type="Pfam" id="PF00072">
    <property type="entry name" value="Response_reg"/>
    <property type="match status" value="1"/>
</dbReference>
<dbReference type="OrthoDB" id="9816273at2"/>
<dbReference type="SUPFAM" id="SSF109604">
    <property type="entry name" value="HD-domain/PDEase-like"/>
    <property type="match status" value="1"/>
</dbReference>
<dbReference type="STRING" id="1122209.SAMN02745752_01690"/>
<dbReference type="InterPro" id="IPR037522">
    <property type="entry name" value="HD_GYP_dom"/>
</dbReference>
<proteinExistence type="predicted"/>
<dbReference type="SMART" id="SM00471">
    <property type="entry name" value="HDc"/>
    <property type="match status" value="1"/>
</dbReference>
<dbReference type="CDD" id="cd17551">
    <property type="entry name" value="REC_RpfG-like"/>
    <property type="match status" value="1"/>
</dbReference>
<evidence type="ECO:0000259" key="2">
    <source>
        <dbReference type="PROSITE" id="PS50110"/>
    </source>
</evidence>
<dbReference type="Proteomes" id="UP000182350">
    <property type="component" value="Unassembled WGS sequence"/>
</dbReference>